<dbReference type="InterPro" id="IPR000387">
    <property type="entry name" value="Tyr_Pase_dom"/>
</dbReference>
<dbReference type="PROSITE" id="PS00383">
    <property type="entry name" value="TYR_PHOSPHATASE_1"/>
    <property type="match status" value="1"/>
</dbReference>
<comment type="caution">
    <text evidence="3">The sequence shown here is derived from an EMBL/GenBank/DDBJ whole genome shotgun (WGS) entry which is preliminary data.</text>
</comment>
<evidence type="ECO:0000259" key="2">
    <source>
        <dbReference type="PROSITE" id="PS50056"/>
    </source>
</evidence>
<evidence type="ECO:0000256" key="1">
    <source>
        <dbReference type="ARBA" id="ARBA00022801"/>
    </source>
</evidence>
<feature type="domain" description="Tyrosine specific protein phosphatases" evidence="2">
    <location>
        <begin position="99"/>
        <end position="166"/>
    </location>
</feature>
<proteinExistence type="predicted"/>
<dbReference type="InterPro" id="IPR016130">
    <property type="entry name" value="Tyr_Pase_AS"/>
</dbReference>
<dbReference type="PANTHER" id="PTHR23339">
    <property type="entry name" value="TYROSINE SPECIFIC PROTEIN PHOSPHATASE AND DUAL SPECIFICITY PROTEIN PHOSPHATASE"/>
    <property type="match status" value="1"/>
</dbReference>
<protein>
    <submittedName>
        <fullName evidence="3">Protein phosphatase</fullName>
    </submittedName>
</protein>
<dbReference type="GO" id="GO:0016791">
    <property type="term" value="F:phosphatase activity"/>
    <property type="evidence" value="ECO:0007669"/>
    <property type="project" value="UniProtKB-ARBA"/>
</dbReference>
<dbReference type="AlphaFoldDB" id="A0A366WYN5"/>
<accession>A0A366WYN5</accession>
<dbReference type="EMBL" id="QOCE01000031">
    <property type="protein sequence ID" value="RBW54587.1"/>
    <property type="molecule type" value="Genomic_DNA"/>
</dbReference>
<keyword evidence="1" id="KW-0378">Hydrolase</keyword>
<dbReference type="SUPFAM" id="SSF52799">
    <property type="entry name" value="(Phosphotyrosine protein) phosphatases II"/>
    <property type="match status" value="1"/>
</dbReference>
<organism evidence="3 4">
    <name type="scientific">Phaeobacter gallaeciensis</name>
    <dbReference type="NCBI Taxonomy" id="60890"/>
    <lineage>
        <taxon>Bacteria</taxon>
        <taxon>Pseudomonadati</taxon>
        <taxon>Pseudomonadota</taxon>
        <taxon>Alphaproteobacteria</taxon>
        <taxon>Rhodobacterales</taxon>
        <taxon>Roseobacteraceae</taxon>
        <taxon>Phaeobacter</taxon>
    </lineage>
</organism>
<evidence type="ECO:0000313" key="3">
    <source>
        <dbReference type="EMBL" id="RBW54587.1"/>
    </source>
</evidence>
<dbReference type="InterPro" id="IPR050561">
    <property type="entry name" value="PTP"/>
</dbReference>
<dbReference type="PROSITE" id="PS50056">
    <property type="entry name" value="TYR_PHOSPHATASE_2"/>
    <property type="match status" value="1"/>
</dbReference>
<dbReference type="Proteomes" id="UP000252706">
    <property type="component" value="Unassembled WGS sequence"/>
</dbReference>
<gene>
    <name evidence="3" type="ORF">DS909_12220</name>
</gene>
<sequence>MQGNGTEQTDAQSGLVIYALQVGGGTLAISPLPGLSGHYAADVELIGSWRPGLVISMTTEIEMFQFGARTFGADIQGRASRWAHLPVDDFGTPSSEIDEQWNEVSRSARQALAGGGRVLIHCRGGCGRSGMVALRLMVECGEKGPDALARLRGVRPCAVETDAQMDWALAGRKQRTAK</sequence>
<reference evidence="3 4" key="1">
    <citation type="submission" date="2018-07" db="EMBL/GenBank/DDBJ databases">
        <title>Modular assembly of carbohydrate-degrading microbial communities in the ocean.</title>
        <authorList>
            <person name="Enke T.N."/>
            <person name="Datta M.S."/>
            <person name="Schwartzman J.A."/>
            <person name="Cermak N."/>
            <person name="Schmitz D.A."/>
            <person name="Barrere J."/>
            <person name="Cordero O.X."/>
        </authorList>
    </citation>
    <scope>NUCLEOTIDE SEQUENCE [LARGE SCALE GENOMIC DNA]</scope>
    <source>
        <strain evidence="3 4">C3M10</strain>
    </source>
</reference>
<dbReference type="Gene3D" id="3.90.190.10">
    <property type="entry name" value="Protein tyrosine phosphatase superfamily"/>
    <property type="match status" value="1"/>
</dbReference>
<dbReference type="Pfam" id="PF22784">
    <property type="entry name" value="PTP-SAK"/>
    <property type="match status" value="1"/>
</dbReference>
<dbReference type="RefSeq" id="WP_113823725.1">
    <property type="nucleotide sequence ID" value="NZ_QOCE01000031.1"/>
</dbReference>
<dbReference type="OrthoDB" id="9806482at2"/>
<name>A0A366WYN5_9RHOB</name>
<evidence type="ECO:0000313" key="4">
    <source>
        <dbReference type="Proteomes" id="UP000252706"/>
    </source>
</evidence>
<dbReference type="InterPro" id="IPR057023">
    <property type="entry name" value="PTP-SAK"/>
</dbReference>
<dbReference type="InterPro" id="IPR029021">
    <property type="entry name" value="Prot-tyrosine_phosphatase-like"/>
</dbReference>